<dbReference type="PROSITE" id="PS51285">
    <property type="entry name" value="AGC_KINASE_CTER"/>
    <property type="match status" value="1"/>
</dbReference>
<keyword evidence="9" id="KW-1185">Reference proteome</keyword>
<feature type="domain" description="AGC-kinase C-terminal" evidence="7">
    <location>
        <begin position="26"/>
        <end position="77"/>
    </location>
</feature>
<evidence type="ECO:0000256" key="5">
    <source>
        <dbReference type="ARBA" id="ARBA00022840"/>
    </source>
</evidence>
<evidence type="ECO:0000256" key="1">
    <source>
        <dbReference type="ARBA" id="ARBA00022527"/>
    </source>
</evidence>
<keyword evidence="1" id="KW-0723">Serine/threonine-protein kinase</keyword>
<evidence type="ECO:0000256" key="6">
    <source>
        <dbReference type="SAM" id="MobiDB-lite"/>
    </source>
</evidence>
<dbReference type="OrthoDB" id="63267at2759"/>
<dbReference type="SUPFAM" id="SSF56112">
    <property type="entry name" value="Protein kinase-like (PK-like)"/>
    <property type="match status" value="1"/>
</dbReference>
<dbReference type="Proteomes" id="UP000792457">
    <property type="component" value="Unassembled WGS sequence"/>
</dbReference>
<reference evidence="8" key="1">
    <citation type="submission" date="2013-04" db="EMBL/GenBank/DDBJ databases">
        <authorList>
            <person name="Qu J."/>
            <person name="Murali S.C."/>
            <person name="Bandaranaike D."/>
            <person name="Bellair M."/>
            <person name="Blankenburg K."/>
            <person name="Chao H."/>
            <person name="Dinh H."/>
            <person name="Doddapaneni H."/>
            <person name="Downs B."/>
            <person name="Dugan-Rocha S."/>
            <person name="Elkadiri S."/>
            <person name="Gnanaolivu R.D."/>
            <person name="Hernandez B."/>
            <person name="Javaid M."/>
            <person name="Jayaseelan J.C."/>
            <person name="Lee S."/>
            <person name="Li M."/>
            <person name="Ming W."/>
            <person name="Munidasa M."/>
            <person name="Muniz J."/>
            <person name="Nguyen L."/>
            <person name="Ongeri F."/>
            <person name="Osuji N."/>
            <person name="Pu L.-L."/>
            <person name="Puazo M."/>
            <person name="Qu C."/>
            <person name="Quiroz J."/>
            <person name="Raj R."/>
            <person name="Weissenberger G."/>
            <person name="Xin Y."/>
            <person name="Zou X."/>
            <person name="Han Y."/>
            <person name="Richards S."/>
            <person name="Worley K."/>
            <person name="Muzny D."/>
            <person name="Gibbs R."/>
        </authorList>
    </citation>
    <scope>NUCLEOTIDE SEQUENCE</scope>
    <source>
        <strain evidence="8">Sampled in the wild</strain>
    </source>
</reference>
<dbReference type="AlphaFoldDB" id="A0A8K0KTN4"/>
<evidence type="ECO:0000256" key="4">
    <source>
        <dbReference type="ARBA" id="ARBA00022777"/>
    </source>
</evidence>
<keyword evidence="3" id="KW-0547">Nucleotide-binding</keyword>
<comment type="caution">
    <text evidence="8">The sequence shown here is derived from an EMBL/GenBank/DDBJ whole genome shotgun (WGS) entry which is preliminary data.</text>
</comment>
<dbReference type="InterPro" id="IPR000961">
    <property type="entry name" value="AGC-kinase_C"/>
</dbReference>
<dbReference type="SMART" id="SM00133">
    <property type="entry name" value="S_TK_X"/>
    <property type="match status" value="1"/>
</dbReference>
<gene>
    <name evidence="8" type="ORF">J437_LFUL014373</name>
</gene>
<name>A0A8K0KTN4_LADFU</name>
<protein>
    <recommendedName>
        <fullName evidence="7">AGC-kinase C-terminal domain-containing protein</fullName>
    </recommendedName>
</protein>
<dbReference type="Gene3D" id="1.10.510.10">
    <property type="entry name" value="Transferase(Phosphotransferase) domain 1"/>
    <property type="match status" value="1"/>
</dbReference>
<dbReference type="EMBL" id="KZ309275">
    <property type="protein sequence ID" value="KAG8238063.1"/>
    <property type="molecule type" value="Genomic_DNA"/>
</dbReference>
<accession>A0A8K0KTN4</accession>
<keyword evidence="5" id="KW-0067">ATP-binding</keyword>
<feature type="region of interest" description="Disordered" evidence="6">
    <location>
        <begin position="55"/>
        <end position="77"/>
    </location>
</feature>
<reference evidence="8" key="2">
    <citation type="submission" date="2017-10" db="EMBL/GenBank/DDBJ databases">
        <title>Ladona fulva Genome sequencing and assembly.</title>
        <authorList>
            <person name="Murali S."/>
            <person name="Richards S."/>
            <person name="Bandaranaike D."/>
            <person name="Bellair M."/>
            <person name="Blankenburg K."/>
            <person name="Chao H."/>
            <person name="Dinh H."/>
            <person name="Doddapaneni H."/>
            <person name="Dugan-Rocha S."/>
            <person name="Elkadiri S."/>
            <person name="Gnanaolivu R."/>
            <person name="Hernandez B."/>
            <person name="Skinner E."/>
            <person name="Javaid M."/>
            <person name="Lee S."/>
            <person name="Li M."/>
            <person name="Ming W."/>
            <person name="Munidasa M."/>
            <person name="Muniz J."/>
            <person name="Nguyen L."/>
            <person name="Hughes D."/>
            <person name="Osuji N."/>
            <person name="Pu L.-L."/>
            <person name="Puazo M."/>
            <person name="Qu C."/>
            <person name="Quiroz J."/>
            <person name="Raj R."/>
            <person name="Weissenberger G."/>
            <person name="Xin Y."/>
            <person name="Zou X."/>
            <person name="Han Y."/>
            <person name="Worley K."/>
            <person name="Muzny D."/>
            <person name="Gibbs R."/>
        </authorList>
    </citation>
    <scope>NUCLEOTIDE SEQUENCE</scope>
    <source>
        <strain evidence="8">Sampled in the wild</strain>
    </source>
</reference>
<organism evidence="8 9">
    <name type="scientific">Ladona fulva</name>
    <name type="common">Scarce chaser dragonfly</name>
    <name type="synonym">Libellula fulva</name>
    <dbReference type="NCBI Taxonomy" id="123851"/>
    <lineage>
        <taxon>Eukaryota</taxon>
        <taxon>Metazoa</taxon>
        <taxon>Ecdysozoa</taxon>
        <taxon>Arthropoda</taxon>
        <taxon>Hexapoda</taxon>
        <taxon>Insecta</taxon>
        <taxon>Pterygota</taxon>
        <taxon>Palaeoptera</taxon>
        <taxon>Odonata</taxon>
        <taxon>Epiprocta</taxon>
        <taxon>Anisoptera</taxon>
        <taxon>Libelluloidea</taxon>
        <taxon>Libellulidae</taxon>
        <taxon>Ladona</taxon>
    </lineage>
</organism>
<keyword evidence="2" id="KW-0808">Transferase</keyword>
<evidence type="ECO:0000313" key="8">
    <source>
        <dbReference type="EMBL" id="KAG8238063.1"/>
    </source>
</evidence>
<dbReference type="GO" id="GO:0004674">
    <property type="term" value="F:protein serine/threonine kinase activity"/>
    <property type="evidence" value="ECO:0007669"/>
    <property type="project" value="UniProtKB-KW"/>
</dbReference>
<evidence type="ECO:0000256" key="2">
    <source>
        <dbReference type="ARBA" id="ARBA00022679"/>
    </source>
</evidence>
<dbReference type="Gene3D" id="3.30.200.20">
    <property type="entry name" value="Phosphorylase Kinase, domain 1"/>
    <property type="match status" value="1"/>
</dbReference>
<keyword evidence="4" id="KW-0418">Kinase</keyword>
<evidence type="ECO:0000256" key="3">
    <source>
        <dbReference type="ARBA" id="ARBA00022741"/>
    </source>
</evidence>
<evidence type="ECO:0000313" key="9">
    <source>
        <dbReference type="Proteomes" id="UP000792457"/>
    </source>
</evidence>
<dbReference type="InterPro" id="IPR011009">
    <property type="entry name" value="Kinase-like_dom_sf"/>
</dbReference>
<dbReference type="PANTHER" id="PTHR24353:SF111">
    <property type="match status" value="1"/>
</dbReference>
<dbReference type="PANTHER" id="PTHR24353">
    <property type="entry name" value="CYCLIC NUCLEOTIDE-DEPENDENT PROTEIN KINASE"/>
    <property type="match status" value="1"/>
</dbReference>
<evidence type="ECO:0000259" key="7">
    <source>
        <dbReference type="PROSITE" id="PS51285"/>
    </source>
</evidence>
<proteinExistence type="predicted"/>
<dbReference type="GO" id="GO:0005524">
    <property type="term" value="F:ATP binding"/>
    <property type="evidence" value="ECO:0007669"/>
    <property type="project" value="UniProtKB-KW"/>
</dbReference>
<sequence>LRDNPAERLGYQKGGISDIKKHKWFDGFNWEGLINHTLIPPMIPEVMNVLDTSNFDNYPLDEEGPPPDDLSGWDADF</sequence>
<feature type="non-terminal residue" evidence="8">
    <location>
        <position position="77"/>
    </location>
</feature>